<dbReference type="InterPro" id="IPR007248">
    <property type="entry name" value="Mpv17_PMP22"/>
</dbReference>
<evidence type="ECO:0000313" key="9">
    <source>
        <dbReference type="Proteomes" id="UP001497497"/>
    </source>
</evidence>
<evidence type="ECO:0000256" key="7">
    <source>
        <dbReference type="SAM" id="MobiDB-lite"/>
    </source>
</evidence>
<dbReference type="PANTHER" id="PTHR11266">
    <property type="entry name" value="PEROXISOMAL MEMBRANE PROTEIN 2, PXMP2 MPV17"/>
    <property type="match status" value="1"/>
</dbReference>
<keyword evidence="3 6" id="KW-0812">Transmembrane</keyword>
<dbReference type="Proteomes" id="UP001497497">
    <property type="component" value="Unassembled WGS sequence"/>
</dbReference>
<feature type="transmembrane region" description="Helical" evidence="6">
    <location>
        <begin position="109"/>
        <end position="129"/>
    </location>
</feature>
<dbReference type="GO" id="GO:0061668">
    <property type="term" value="P:mitochondrial ribosome assembly"/>
    <property type="evidence" value="ECO:0007669"/>
    <property type="project" value="TreeGrafter"/>
</dbReference>
<feature type="region of interest" description="Disordered" evidence="7">
    <location>
        <begin position="198"/>
        <end position="233"/>
    </location>
</feature>
<dbReference type="EMBL" id="CAXITT010000445">
    <property type="protein sequence ID" value="CAL1541644.1"/>
    <property type="molecule type" value="Genomic_DNA"/>
</dbReference>
<evidence type="ECO:0000256" key="5">
    <source>
        <dbReference type="ARBA" id="ARBA00023136"/>
    </source>
</evidence>
<keyword evidence="5 6" id="KW-0472">Membrane</keyword>
<name>A0AAV2I4L0_LYMST</name>
<dbReference type="GO" id="GO:0005739">
    <property type="term" value="C:mitochondrion"/>
    <property type="evidence" value="ECO:0007669"/>
    <property type="project" value="TreeGrafter"/>
</dbReference>
<comment type="caution">
    <text evidence="8">The sequence shown here is derived from an EMBL/GenBank/DDBJ whole genome shotgun (WGS) entry which is preliminary data.</text>
</comment>
<evidence type="ECO:0000256" key="2">
    <source>
        <dbReference type="ARBA" id="ARBA00006824"/>
    </source>
</evidence>
<dbReference type="PANTHER" id="PTHR11266:SF8">
    <property type="entry name" value="MPV17-LIKE PROTEIN 2"/>
    <property type="match status" value="1"/>
</dbReference>
<evidence type="ECO:0000256" key="6">
    <source>
        <dbReference type="RuleBase" id="RU363053"/>
    </source>
</evidence>
<feature type="compositionally biased region" description="Basic and acidic residues" evidence="7">
    <location>
        <begin position="198"/>
        <end position="211"/>
    </location>
</feature>
<dbReference type="GO" id="GO:0016020">
    <property type="term" value="C:membrane"/>
    <property type="evidence" value="ECO:0007669"/>
    <property type="project" value="UniProtKB-SubCell"/>
</dbReference>
<sequence length="233" mass="26636">MNKALSLASIAVRPVFRSLQRSGRLLFSPKYLLFTNTGLSVSVSIGGDLIQQNYQRIQNDPDKFWDIKRTGKMAASGLAFGPLVHYWYFYLDKWFPARTLGSLFKKIALDQLCFSPICVTVFLLTIGIIEQQGLELLKEEFMDTGVLMFLTDIVFWSPALAINFYFMPAKYRVLFDNMISLVVDTIFSYLRFDHSKARRDHTSNPKDKTMENDASILPERKLNIVGQSGDHPT</sequence>
<reference evidence="8 9" key="1">
    <citation type="submission" date="2024-04" db="EMBL/GenBank/DDBJ databases">
        <authorList>
            <consortium name="Genoscope - CEA"/>
            <person name="William W."/>
        </authorList>
    </citation>
    <scope>NUCLEOTIDE SEQUENCE [LARGE SCALE GENOMIC DNA]</scope>
</reference>
<feature type="transmembrane region" description="Helical" evidence="6">
    <location>
        <begin position="141"/>
        <end position="167"/>
    </location>
</feature>
<evidence type="ECO:0000313" key="8">
    <source>
        <dbReference type="EMBL" id="CAL1541644.1"/>
    </source>
</evidence>
<evidence type="ECO:0000256" key="3">
    <source>
        <dbReference type="ARBA" id="ARBA00022692"/>
    </source>
</evidence>
<dbReference type="Pfam" id="PF04117">
    <property type="entry name" value="Mpv17_PMP22"/>
    <property type="match status" value="1"/>
</dbReference>
<keyword evidence="9" id="KW-1185">Reference proteome</keyword>
<protein>
    <submittedName>
        <fullName evidence="8">Uncharacterized protein</fullName>
    </submittedName>
</protein>
<evidence type="ECO:0000256" key="4">
    <source>
        <dbReference type="ARBA" id="ARBA00022989"/>
    </source>
</evidence>
<comment type="subcellular location">
    <subcellularLocation>
        <location evidence="1">Membrane</location>
        <topology evidence="1">Multi-pass membrane protein</topology>
    </subcellularLocation>
</comment>
<accession>A0AAV2I4L0</accession>
<comment type="similarity">
    <text evidence="2 6">Belongs to the peroxisomal membrane protein PXMP2/4 family.</text>
</comment>
<keyword evidence="4 6" id="KW-1133">Transmembrane helix</keyword>
<feature type="transmembrane region" description="Helical" evidence="6">
    <location>
        <begin position="71"/>
        <end position="89"/>
    </location>
</feature>
<proteinExistence type="inferred from homology"/>
<organism evidence="8 9">
    <name type="scientific">Lymnaea stagnalis</name>
    <name type="common">Great pond snail</name>
    <name type="synonym">Helix stagnalis</name>
    <dbReference type="NCBI Taxonomy" id="6523"/>
    <lineage>
        <taxon>Eukaryota</taxon>
        <taxon>Metazoa</taxon>
        <taxon>Spiralia</taxon>
        <taxon>Lophotrochozoa</taxon>
        <taxon>Mollusca</taxon>
        <taxon>Gastropoda</taxon>
        <taxon>Heterobranchia</taxon>
        <taxon>Euthyneura</taxon>
        <taxon>Panpulmonata</taxon>
        <taxon>Hygrophila</taxon>
        <taxon>Lymnaeoidea</taxon>
        <taxon>Lymnaeidae</taxon>
        <taxon>Lymnaea</taxon>
    </lineage>
</organism>
<dbReference type="AlphaFoldDB" id="A0AAV2I4L0"/>
<gene>
    <name evidence="8" type="ORF">GSLYS_00015250001</name>
</gene>
<evidence type="ECO:0000256" key="1">
    <source>
        <dbReference type="ARBA" id="ARBA00004141"/>
    </source>
</evidence>